<dbReference type="RefSeq" id="WP_093337359.1">
    <property type="nucleotide sequence ID" value="NZ_FOUY01000002.1"/>
</dbReference>
<dbReference type="Proteomes" id="UP000199614">
    <property type="component" value="Unassembled WGS sequence"/>
</dbReference>
<dbReference type="SUPFAM" id="SSF50956">
    <property type="entry name" value="Thermostable phytase (3-phytase)"/>
    <property type="match status" value="1"/>
</dbReference>
<organism evidence="2 3">
    <name type="scientific">Pseudonocardia ammonioxydans</name>
    <dbReference type="NCBI Taxonomy" id="260086"/>
    <lineage>
        <taxon>Bacteria</taxon>
        <taxon>Bacillati</taxon>
        <taxon>Actinomycetota</taxon>
        <taxon>Actinomycetes</taxon>
        <taxon>Pseudonocardiales</taxon>
        <taxon>Pseudonocardiaceae</taxon>
        <taxon>Pseudonocardia</taxon>
    </lineage>
</organism>
<dbReference type="STRING" id="260086.SAMN05216207_1002328"/>
<evidence type="ECO:0000313" key="3">
    <source>
        <dbReference type="Proteomes" id="UP000199614"/>
    </source>
</evidence>
<dbReference type="AlphaFoldDB" id="A0A1I4TJT0"/>
<name>A0A1I4TJT0_PSUAM</name>
<feature type="transmembrane region" description="Helical" evidence="1">
    <location>
        <begin position="318"/>
        <end position="341"/>
    </location>
</feature>
<keyword evidence="3" id="KW-1185">Reference proteome</keyword>
<reference evidence="2 3" key="1">
    <citation type="submission" date="2016-10" db="EMBL/GenBank/DDBJ databases">
        <authorList>
            <person name="de Groot N.N."/>
        </authorList>
    </citation>
    <scope>NUCLEOTIDE SEQUENCE [LARGE SCALE GENOMIC DNA]</scope>
    <source>
        <strain evidence="2 3">CGMCC 4.1877</strain>
    </source>
</reference>
<evidence type="ECO:0000256" key="1">
    <source>
        <dbReference type="SAM" id="Phobius"/>
    </source>
</evidence>
<dbReference type="EMBL" id="FOUY01000002">
    <property type="protein sequence ID" value="SFM76952.1"/>
    <property type="molecule type" value="Genomic_DNA"/>
</dbReference>
<evidence type="ECO:0000313" key="2">
    <source>
        <dbReference type="EMBL" id="SFM76952.1"/>
    </source>
</evidence>
<accession>A0A1I4TJT0</accession>
<evidence type="ECO:0008006" key="4">
    <source>
        <dbReference type="Google" id="ProtNLM"/>
    </source>
</evidence>
<protein>
    <recommendedName>
        <fullName evidence="4">Esterase-like activity of phytase</fullName>
    </recommendedName>
</protein>
<keyword evidence="1" id="KW-1133">Transmembrane helix</keyword>
<sequence length="346" mass="34570">MTSDDRPGPSVGPPVPACTVDDPWVAEISGLVAEGPRGAPPERYHAVVDGGGTAQLFTLDPATCAVTAVRDTAVPVTDVEDLGATPDGTVWLADTGDNGARRAAVRLVVLPFAGPPRVHDLVYRDGPRDAEAVLVADDGVPLIVEKDTGAAGVYRPSRALDDTGGAAATGPVPLDRVADVVLPYSATTGGPLGATGSRTVTGAAVGPPGADGGRAAALRTYTDAWIFPLRDPAAPVTADALVAALREAPLPVPLPDEAQGEAVALDGRGTLHSASEARGLSPAGIRTVPGALPAATAAAAPVVEQPAEVPATPTFPPWLPAVAGAGGLGLLLLAGVGAMILHGRRR</sequence>
<keyword evidence="1" id="KW-0812">Transmembrane</keyword>
<gene>
    <name evidence="2" type="ORF">SAMN05216207_1002328</name>
</gene>
<keyword evidence="1" id="KW-0472">Membrane</keyword>
<proteinExistence type="predicted"/>